<dbReference type="EMBL" id="AGQS02005406">
    <property type="protein sequence ID" value="KYF40667.1"/>
    <property type="molecule type" value="Genomic_DNA"/>
</dbReference>
<evidence type="ECO:0000313" key="2">
    <source>
        <dbReference type="Proteomes" id="UP000074247"/>
    </source>
</evidence>
<reference evidence="1 2" key="1">
    <citation type="journal article" date="2016" name="Nat. Commun.">
        <title>Local admixture of amplified and diversified secreted pathogenesis determinants shapes mosaic Toxoplasma gondii genomes.</title>
        <authorList>
            <person name="Lorenzi H."/>
            <person name="Khan A."/>
            <person name="Behnke M.S."/>
            <person name="Namasivayam S."/>
            <person name="Swapna L.S."/>
            <person name="Hadjithomas M."/>
            <person name="Karamycheva S."/>
            <person name="Pinney D."/>
            <person name="Brunk B.P."/>
            <person name="Ajioka J.W."/>
            <person name="Ajzenberg D."/>
            <person name="Boothroyd J.C."/>
            <person name="Boyle J.P."/>
            <person name="Darde M.L."/>
            <person name="Diaz-Miranda M.A."/>
            <person name="Dubey J.P."/>
            <person name="Fritz H.M."/>
            <person name="Gennari S.M."/>
            <person name="Gregory B.D."/>
            <person name="Kim K."/>
            <person name="Saeij J.P."/>
            <person name="Su C."/>
            <person name="White M.W."/>
            <person name="Zhu X.Q."/>
            <person name="Howe D.K."/>
            <person name="Rosenthal B.M."/>
            <person name="Grigg M.E."/>
            <person name="Parkinson J."/>
            <person name="Liu L."/>
            <person name="Kissinger J.C."/>
            <person name="Roos D.S."/>
            <person name="Sibley L.D."/>
        </authorList>
    </citation>
    <scope>NUCLEOTIDE SEQUENCE [LARGE SCALE GENOMIC DNA]</scope>
    <source>
        <strain evidence="1 2">ARI</strain>
    </source>
</reference>
<dbReference type="Proteomes" id="UP000074247">
    <property type="component" value="Unassembled WGS sequence"/>
</dbReference>
<organism evidence="1 2">
    <name type="scientific">Toxoplasma gondii ARI</name>
    <dbReference type="NCBI Taxonomy" id="1074872"/>
    <lineage>
        <taxon>Eukaryota</taxon>
        <taxon>Sar</taxon>
        <taxon>Alveolata</taxon>
        <taxon>Apicomplexa</taxon>
        <taxon>Conoidasida</taxon>
        <taxon>Coccidia</taxon>
        <taxon>Eucoccidiorida</taxon>
        <taxon>Eimeriorina</taxon>
        <taxon>Sarcocystidae</taxon>
        <taxon>Toxoplasma</taxon>
    </lineage>
</organism>
<dbReference type="AlphaFoldDB" id="A0A139XPE6"/>
<proteinExistence type="predicted"/>
<comment type="caution">
    <text evidence="1">The sequence shown here is derived from an EMBL/GenBank/DDBJ whole genome shotgun (WGS) entry which is preliminary data.</text>
</comment>
<feature type="non-terminal residue" evidence="1">
    <location>
        <position position="1"/>
    </location>
</feature>
<sequence>CDSEVSLLTEQEQAARRRYAKEKEAHAVVRDALRAATEARQAAAVTLEDHEKKSAAQQEKMNSFLCRGEKELRLLFILLQRVEENLDLMKKERRRIKAALVAERECRRSLVVKIRRATRQLTGLRAQLDYAEGDEHLKLI</sequence>
<dbReference type="VEuPathDB" id="ToxoDB:TGARI_262460C"/>
<gene>
    <name evidence="1" type="ORF">TGARI_262460C</name>
</gene>
<name>A0A139XPE6_TOXGO</name>
<protein>
    <submittedName>
        <fullName evidence="1">Putative PX domain protein</fullName>
    </submittedName>
</protein>
<evidence type="ECO:0000313" key="1">
    <source>
        <dbReference type="EMBL" id="KYF40667.1"/>
    </source>
</evidence>
<accession>A0A139XPE6</accession>